<dbReference type="AlphaFoldDB" id="A0A1G5MVM6"/>
<evidence type="ECO:0000256" key="1">
    <source>
        <dbReference type="SAM" id="Phobius"/>
    </source>
</evidence>
<keyword evidence="1" id="KW-0812">Transmembrane</keyword>
<name>A0A1G5MVM6_9PSED</name>
<reference evidence="3" key="1">
    <citation type="submission" date="2016-10" db="EMBL/GenBank/DDBJ databases">
        <authorList>
            <person name="de Groot N.N."/>
        </authorList>
    </citation>
    <scope>NUCLEOTIDE SEQUENCE [LARGE SCALE GENOMIC DNA]</scope>
    <source>
        <strain evidence="3">DSM 15758</strain>
    </source>
</reference>
<comment type="caution">
    <text evidence="2">The sequence shown here is derived from an EMBL/GenBank/DDBJ whole genome shotgun (WGS) entry which is preliminary data.</text>
</comment>
<gene>
    <name evidence="2" type="ORF">SAMN05216279_10393</name>
</gene>
<accession>A0A1G5MVM6</accession>
<keyword evidence="1" id="KW-0472">Membrane</keyword>
<feature type="transmembrane region" description="Helical" evidence="1">
    <location>
        <begin position="20"/>
        <end position="37"/>
    </location>
</feature>
<evidence type="ECO:0000313" key="2">
    <source>
        <dbReference type="EMBL" id="SCZ28668.1"/>
    </source>
</evidence>
<dbReference type="Proteomes" id="UP000183046">
    <property type="component" value="Unassembled WGS sequence"/>
</dbReference>
<proteinExistence type="predicted"/>
<organism evidence="2 3">
    <name type="scientific">Pseudomonas oryzihabitans</name>
    <dbReference type="NCBI Taxonomy" id="47885"/>
    <lineage>
        <taxon>Bacteria</taxon>
        <taxon>Pseudomonadati</taxon>
        <taxon>Pseudomonadota</taxon>
        <taxon>Gammaproteobacteria</taxon>
        <taxon>Pseudomonadales</taxon>
        <taxon>Pseudomonadaceae</taxon>
        <taxon>Pseudomonas</taxon>
    </lineage>
</organism>
<keyword evidence="1" id="KW-1133">Transmembrane helix</keyword>
<evidence type="ECO:0000313" key="3">
    <source>
        <dbReference type="Proteomes" id="UP000183046"/>
    </source>
</evidence>
<sequence>MSAIRFWMDVWHGRNGARIIAWYILACFLAAVVYGAAR</sequence>
<protein>
    <submittedName>
        <fullName evidence="2">Uncharacterized protein</fullName>
    </submittedName>
</protein>
<dbReference type="EMBL" id="FMWB01000003">
    <property type="protein sequence ID" value="SCZ28668.1"/>
    <property type="molecule type" value="Genomic_DNA"/>
</dbReference>